<organism evidence="2 3">
    <name type="scientific">Lacticaseibacillus zeae DSM 20178 = KCTC 3804</name>
    <dbReference type="NCBI Taxonomy" id="1423816"/>
    <lineage>
        <taxon>Bacteria</taxon>
        <taxon>Bacillati</taxon>
        <taxon>Bacillota</taxon>
        <taxon>Bacilli</taxon>
        <taxon>Lactobacillales</taxon>
        <taxon>Lactobacillaceae</taxon>
        <taxon>Lacticaseibacillus</taxon>
    </lineage>
</organism>
<dbReference type="CDD" id="cd00093">
    <property type="entry name" value="HTH_XRE"/>
    <property type="match status" value="1"/>
</dbReference>
<evidence type="ECO:0000259" key="1">
    <source>
        <dbReference type="Pfam" id="PF21259"/>
    </source>
</evidence>
<accession>A0A0R1EQT9</accession>
<dbReference type="AlphaFoldDB" id="A0A0R1EQT9"/>
<dbReference type="InterPro" id="IPR010057">
    <property type="entry name" value="Transcription_activator_Rgg_C"/>
</dbReference>
<dbReference type="PATRIC" id="fig|1423816.3.peg.1203"/>
<name>A0A0R1EQT9_LACZE</name>
<feature type="domain" description="HTH-type transcriptional regulator Rgg C-terminal" evidence="1">
    <location>
        <begin position="139"/>
        <end position="310"/>
    </location>
</feature>
<dbReference type="InterPro" id="IPR053163">
    <property type="entry name" value="HTH-type_regulator_Rgg"/>
</dbReference>
<sequence length="336" mass="39825">MTPQIQISHFWLFIDYRINEEFYANMKSFIFLYFEKKRGTCVADYAAGSIYREVRRRRDLKIKEVKADLHQSTISHLEHDQSDMTLRTMMKILQPTFMSAEEFCRLINDRDEASTSIFKQMAHYYDSTDLEGLISLLKSYKEKNPSTTPNRLIGMMIQNCIDELSRQESSLSKDDCDFIQDYLLQPGRWFSFEYIVFTNLVFSLPAKINLRIAKKMFRAYQQFHLPSYDELLISALYNLSAFFLGQDDPSSAVRFLDFLDLEKLDRHVLYMRHHVTFLKLMIQFKLDSLNRESLDKLKVFLKATRLIDQTLFEKNIDWIKSLRIDPDTILGEHLEA</sequence>
<dbReference type="NCBIfam" id="TIGR01716">
    <property type="entry name" value="RGG_Cterm"/>
    <property type="match status" value="1"/>
</dbReference>
<comment type="caution">
    <text evidence="2">The sequence shown here is derived from an EMBL/GenBank/DDBJ whole genome shotgun (WGS) entry which is preliminary data.</text>
</comment>
<evidence type="ECO:0000313" key="3">
    <source>
        <dbReference type="Proteomes" id="UP000051984"/>
    </source>
</evidence>
<dbReference type="InterPro" id="IPR001387">
    <property type="entry name" value="Cro/C1-type_HTH"/>
</dbReference>
<dbReference type="Pfam" id="PF21259">
    <property type="entry name" value="Rgg_C"/>
    <property type="match status" value="1"/>
</dbReference>
<proteinExistence type="predicted"/>
<reference evidence="2 3" key="1">
    <citation type="journal article" date="2015" name="Genome Announc.">
        <title>Expanding the biotechnology potential of lactobacilli through comparative genomics of 213 strains and associated genera.</title>
        <authorList>
            <person name="Sun Z."/>
            <person name="Harris H.M."/>
            <person name="McCann A."/>
            <person name="Guo C."/>
            <person name="Argimon S."/>
            <person name="Zhang W."/>
            <person name="Yang X."/>
            <person name="Jeffery I.B."/>
            <person name="Cooney J.C."/>
            <person name="Kagawa T.F."/>
            <person name="Liu W."/>
            <person name="Song Y."/>
            <person name="Salvetti E."/>
            <person name="Wrobel A."/>
            <person name="Rasinkangas P."/>
            <person name="Parkhill J."/>
            <person name="Rea M.C."/>
            <person name="O'Sullivan O."/>
            <person name="Ritari J."/>
            <person name="Douillard F.P."/>
            <person name="Paul Ross R."/>
            <person name="Yang R."/>
            <person name="Briner A.E."/>
            <person name="Felis G.E."/>
            <person name="de Vos W.M."/>
            <person name="Barrangou R."/>
            <person name="Klaenhammer T.R."/>
            <person name="Caufield P.W."/>
            <person name="Cui Y."/>
            <person name="Zhang H."/>
            <person name="O'Toole P.W."/>
        </authorList>
    </citation>
    <scope>NUCLEOTIDE SEQUENCE [LARGE SCALE GENOMIC DNA]</scope>
    <source>
        <strain evidence="2 3">DSM 20178</strain>
    </source>
</reference>
<gene>
    <name evidence="2" type="ORF">FD51_GL001159</name>
</gene>
<dbReference type="EMBL" id="AZCT01000017">
    <property type="protein sequence ID" value="KRK11584.1"/>
    <property type="molecule type" value="Genomic_DNA"/>
</dbReference>
<dbReference type="PANTHER" id="PTHR37038">
    <property type="entry name" value="TRANSCRIPTIONAL REGULATOR-RELATED"/>
    <property type="match status" value="1"/>
</dbReference>
<dbReference type="Gene3D" id="1.25.40.400">
    <property type="match status" value="1"/>
</dbReference>
<protein>
    <submittedName>
        <fullName evidence="2">XRE family transcriptional regulator</fullName>
    </submittedName>
</protein>
<evidence type="ECO:0000313" key="2">
    <source>
        <dbReference type="EMBL" id="KRK11584.1"/>
    </source>
</evidence>
<dbReference type="Proteomes" id="UP000051984">
    <property type="component" value="Unassembled WGS sequence"/>
</dbReference>